<dbReference type="Gene3D" id="1.10.510.10">
    <property type="entry name" value="Transferase(Phosphotransferase) domain 1"/>
    <property type="match status" value="1"/>
</dbReference>
<dbReference type="Pfam" id="PF00069">
    <property type="entry name" value="Pkinase"/>
    <property type="match status" value="1"/>
</dbReference>
<dbReference type="SUPFAM" id="SSF56112">
    <property type="entry name" value="Protein kinase-like (PK-like)"/>
    <property type="match status" value="1"/>
</dbReference>
<dbReference type="InterPro" id="IPR000719">
    <property type="entry name" value="Prot_kinase_dom"/>
</dbReference>
<comment type="caution">
    <text evidence="2">The sequence shown here is derived from an EMBL/GenBank/DDBJ whole genome shotgun (WGS) entry which is preliminary data.</text>
</comment>
<dbReference type="PROSITE" id="PS00108">
    <property type="entry name" value="PROTEIN_KINASE_ST"/>
    <property type="match status" value="1"/>
</dbReference>
<name>A0A8H2XRF3_9AGAM</name>
<proteinExistence type="predicted"/>
<protein>
    <recommendedName>
        <fullName evidence="1">Protein kinase domain-containing protein</fullName>
    </recommendedName>
</protein>
<dbReference type="PROSITE" id="PS50011">
    <property type="entry name" value="PROTEIN_KINASE_DOM"/>
    <property type="match status" value="1"/>
</dbReference>
<dbReference type="EMBL" id="CAJMXA010000532">
    <property type="protein sequence ID" value="CAE6434573.1"/>
    <property type="molecule type" value="Genomic_DNA"/>
</dbReference>
<dbReference type="SMART" id="SM00220">
    <property type="entry name" value="S_TKc"/>
    <property type="match status" value="1"/>
</dbReference>
<evidence type="ECO:0000313" key="2">
    <source>
        <dbReference type="EMBL" id="CAE6434573.1"/>
    </source>
</evidence>
<dbReference type="InterPro" id="IPR008271">
    <property type="entry name" value="Ser/Thr_kinase_AS"/>
</dbReference>
<dbReference type="OrthoDB" id="3150598at2759"/>
<sequence>MLLGYDARSSQPLGTLRHYPEANTMMRYVYYDFSFIYSGDFKAPPGQVAVSAKSATYLIDQALHDVVTSEMTCIDIVTILTSHGCADLTSALDESACSKYPIANGGFGDVFHGQLVDGMAVAIKTIRAYYDQDQMARMYHKRAAKEIYTWSKCKHPNVVELIGSAVFHDCLAMISRWEENGNLLNYLSNHPSADRCVLSTSICAGLAYLHENDIVHGDLKGANILIAADGRPMLMDFGNASLLGATLQFTQTNKGPSFSLRWTAPEILQGTSSHTVEADVYSLGMTILEVFTSKIPFADKSHKSLVAHIVLSKRTPTRPETIIPSRSINGNTLWDILTRCWALDPKDRPSARVVWDKMKPITPETLKELKAEQ</sequence>
<dbReference type="InterPro" id="IPR011009">
    <property type="entry name" value="Kinase-like_dom_sf"/>
</dbReference>
<dbReference type="GO" id="GO:0005524">
    <property type="term" value="F:ATP binding"/>
    <property type="evidence" value="ECO:0007669"/>
    <property type="project" value="InterPro"/>
</dbReference>
<gene>
    <name evidence="2" type="ORF">RDB_LOCUS28334</name>
</gene>
<dbReference type="PANTHER" id="PTHR44329">
    <property type="entry name" value="SERINE/THREONINE-PROTEIN KINASE TNNI3K-RELATED"/>
    <property type="match status" value="1"/>
</dbReference>
<reference evidence="2" key="1">
    <citation type="submission" date="2021-01" db="EMBL/GenBank/DDBJ databases">
        <authorList>
            <person name="Kaushik A."/>
        </authorList>
    </citation>
    <scope>NUCLEOTIDE SEQUENCE</scope>
    <source>
        <strain evidence="2">AG6-10EEA</strain>
    </source>
</reference>
<dbReference type="GO" id="GO:0004674">
    <property type="term" value="F:protein serine/threonine kinase activity"/>
    <property type="evidence" value="ECO:0007669"/>
    <property type="project" value="TreeGrafter"/>
</dbReference>
<feature type="domain" description="Protein kinase" evidence="1">
    <location>
        <begin position="96"/>
        <end position="362"/>
    </location>
</feature>
<accession>A0A8H2XRF3</accession>
<dbReference type="InterPro" id="IPR051681">
    <property type="entry name" value="Ser/Thr_Kinases-Pseudokinases"/>
</dbReference>
<evidence type="ECO:0000259" key="1">
    <source>
        <dbReference type="PROSITE" id="PS50011"/>
    </source>
</evidence>
<dbReference type="AlphaFoldDB" id="A0A8H2XRF3"/>
<evidence type="ECO:0000313" key="3">
    <source>
        <dbReference type="Proteomes" id="UP000663853"/>
    </source>
</evidence>
<dbReference type="Proteomes" id="UP000663853">
    <property type="component" value="Unassembled WGS sequence"/>
</dbReference>
<organism evidence="2 3">
    <name type="scientific">Rhizoctonia solani</name>
    <dbReference type="NCBI Taxonomy" id="456999"/>
    <lineage>
        <taxon>Eukaryota</taxon>
        <taxon>Fungi</taxon>
        <taxon>Dikarya</taxon>
        <taxon>Basidiomycota</taxon>
        <taxon>Agaricomycotina</taxon>
        <taxon>Agaricomycetes</taxon>
        <taxon>Cantharellales</taxon>
        <taxon>Ceratobasidiaceae</taxon>
        <taxon>Rhizoctonia</taxon>
    </lineage>
</organism>
<dbReference type="PANTHER" id="PTHR44329:SF214">
    <property type="entry name" value="PROTEIN KINASE DOMAIN-CONTAINING PROTEIN"/>
    <property type="match status" value="1"/>
</dbReference>